<feature type="domain" description="Helicase C-terminal" evidence="7">
    <location>
        <begin position="244"/>
        <end position="410"/>
    </location>
</feature>
<dbReference type="SUPFAM" id="SSF52540">
    <property type="entry name" value="P-loop containing nucleoside triphosphate hydrolases"/>
    <property type="match status" value="1"/>
</dbReference>
<feature type="domain" description="Helicase ATP-binding" evidence="6">
    <location>
        <begin position="61"/>
        <end position="221"/>
    </location>
</feature>
<evidence type="ECO:0000259" key="7">
    <source>
        <dbReference type="PROSITE" id="PS51194"/>
    </source>
</evidence>
<keyword evidence="4" id="KW-0067">ATP-binding</keyword>
<dbReference type="Pfam" id="PF00271">
    <property type="entry name" value="Helicase_C"/>
    <property type="match status" value="1"/>
</dbReference>
<evidence type="ECO:0000256" key="3">
    <source>
        <dbReference type="ARBA" id="ARBA00022806"/>
    </source>
</evidence>
<evidence type="ECO:0000256" key="5">
    <source>
        <dbReference type="SAM" id="MobiDB-lite"/>
    </source>
</evidence>
<comment type="caution">
    <text evidence="8">The sequence shown here is derived from an EMBL/GenBank/DDBJ whole genome shotgun (WGS) entry which is preliminary data.</text>
</comment>
<dbReference type="Pfam" id="PF11898">
    <property type="entry name" value="DUF3418"/>
    <property type="match status" value="1"/>
</dbReference>
<dbReference type="Pfam" id="PF00270">
    <property type="entry name" value="DEAD"/>
    <property type="match status" value="1"/>
</dbReference>
<dbReference type="Pfam" id="PF07717">
    <property type="entry name" value="OB_NTP_bind"/>
    <property type="match status" value="1"/>
</dbReference>
<evidence type="ECO:0000313" key="8">
    <source>
        <dbReference type="EMBL" id="MBA4608883.1"/>
    </source>
</evidence>
<evidence type="ECO:0000256" key="4">
    <source>
        <dbReference type="ARBA" id="ARBA00022840"/>
    </source>
</evidence>
<proteinExistence type="predicted"/>
<name>A0A838XPG8_9ACTN</name>
<evidence type="ECO:0000313" key="9">
    <source>
        <dbReference type="Proteomes" id="UP000550354"/>
    </source>
</evidence>
<organism evidence="8 9">
    <name type="scientific">Aeromicrobium phoceense</name>
    <dbReference type="NCBI Taxonomy" id="2754045"/>
    <lineage>
        <taxon>Bacteria</taxon>
        <taxon>Bacillati</taxon>
        <taxon>Actinomycetota</taxon>
        <taxon>Actinomycetes</taxon>
        <taxon>Propionibacteriales</taxon>
        <taxon>Nocardioidaceae</taxon>
        <taxon>Aeromicrobium</taxon>
    </lineage>
</organism>
<dbReference type="Gene3D" id="1.20.120.1080">
    <property type="match status" value="1"/>
</dbReference>
<dbReference type="Gene3D" id="3.40.50.300">
    <property type="entry name" value="P-loop containing nucleotide triphosphate hydrolases"/>
    <property type="match status" value="2"/>
</dbReference>
<feature type="region of interest" description="Disordered" evidence="5">
    <location>
        <begin position="1"/>
        <end position="21"/>
    </location>
</feature>
<evidence type="ECO:0000256" key="1">
    <source>
        <dbReference type="ARBA" id="ARBA00022741"/>
    </source>
</evidence>
<dbReference type="InterPro" id="IPR001650">
    <property type="entry name" value="Helicase_C-like"/>
</dbReference>
<dbReference type="Pfam" id="PF04408">
    <property type="entry name" value="WHD_HA2"/>
    <property type="match status" value="1"/>
</dbReference>
<dbReference type="CDD" id="cd18791">
    <property type="entry name" value="SF2_C_RHA"/>
    <property type="match status" value="1"/>
</dbReference>
<dbReference type="PROSITE" id="PS51192">
    <property type="entry name" value="HELICASE_ATP_BIND_1"/>
    <property type="match status" value="1"/>
</dbReference>
<keyword evidence="9" id="KW-1185">Reference proteome</keyword>
<dbReference type="PANTHER" id="PTHR18934">
    <property type="entry name" value="ATP-DEPENDENT RNA HELICASE"/>
    <property type="match status" value="1"/>
</dbReference>
<dbReference type="GO" id="GO:0003724">
    <property type="term" value="F:RNA helicase activity"/>
    <property type="evidence" value="ECO:0007669"/>
    <property type="project" value="UniProtKB-EC"/>
</dbReference>
<reference evidence="8 9" key="1">
    <citation type="submission" date="2020-07" db="EMBL/GenBank/DDBJ databases">
        <title>Draft genome and description of Aeromicrobium phoceense strain Marseille-Q0843 isolated from healthy skin swab.</title>
        <authorList>
            <person name="Boxberger M."/>
            <person name="La Scola B."/>
        </authorList>
    </citation>
    <scope>NUCLEOTIDE SEQUENCE [LARGE SCALE GENOMIC DNA]</scope>
    <source>
        <strain evidence="8 9">Marseille-Q0843</strain>
    </source>
</reference>
<dbReference type="SMART" id="SM00847">
    <property type="entry name" value="HA2"/>
    <property type="match status" value="1"/>
</dbReference>
<dbReference type="Proteomes" id="UP000550354">
    <property type="component" value="Unassembled WGS sequence"/>
</dbReference>
<dbReference type="GO" id="GO:0016787">
    <property type="term" value="F:hydrolase activity"/>
    <property type="evidence" value="ECO:0007669"/>
    <property type="project" value="UniProtKB-KW"/>
</dbReference>
<dbReference type="GO" id="GO:0003723">
    <property type="term" value="F:RNA binding"/>
    <property type="evidence" value="ECO:0007669"/>
    <property type="project" value="TreeGrafter"/>
</dbReference>
<dbReference type="AlphaFoldDB" id="A0A838XPG8"/>
<dbReference type="InterPro" id="IPR027417">
    <property type="entry name" value="P-loop_NTPase"/>
</dbReference>
<dbReference type="PROSITE" id="PS51194">
    <property type="entry name" value="HELICASE_CTER"/>
    <property type="match status" value="1"/>
</dbReference>
<dbReference type="InterPro" id="IPR011709">
    <property type="entry name" value="DEAD-box_helicase_OB_fold"/>
</dbReference>
<dbReference type="InterPro" id="IPR014001">
    <property type="entry name" value="Helicase_ATP-bd"/>
</dbReference>
<dbReference type="InterPro" id="IPR024590">
    <property type="entry name" value="HrpA_C"/>
</dbReference>
<dbReference type="SMART" id="SM00487">
    <property type="entry name" value="DEXDc"/>
    <property type="match status" value="1"/>
</dbReference>
<dbReference type="PANTHER" id="PTHR18934:SF99">
    <property type="entry name" value="ATP-DEPENDENT RNA HELICASE DHX37-RELATED"/>
    <property type="match status" value="1"/>
</dbReference>
<keyword evidence="3 8" id="KW-0347">Helicase</keyword>
<dbReference type="EMBL" id="JACEOG010000001">
    <property type="protein sequence ID" value="MBA4608883.1"/>
    <property type="molecule type" value="Genomic_DNA"/>
</dbReference>
<dbReference type="GO" id="GO:0005524">
    <property type="term" value="F:ATP binding"/>
    <property type="evidence" value="ECO:0007669"/>
    <property type="project" value="UniProtKB-KW"/>
</dbReference>
<dbReference type="Pfam" id="PF21010">
    <property type="entry name" value="HA2_C"/>
    <property type="match status" value="1"/>
</dbReference>
<dbReference type="EC" id="3.6.4.13" evidence="8"/>
<accession>A0A838XPG8</accession>
<keyword evidence="1" id="KW-0547">Nucleotide-binding</keyword>
<dbReference type="InterPro" id="IPR003593">
    <property type="entry name" value="AAA+_ATPase"/>
</dbReference>
<dbReference type="InterPro" id="IPR010222">
    <property type="entry name" value="RNA_helicase_HrpA"/>
</dbReference>
<gene>
    <name evidence="8" type="primary">hrpA</name>
    <name evidence="8" type="ORF">H1W00_10390</name>
</gene>
<evidence type="ECO:0000259" key="6">
    <source>
        <dbReference type="PROSITE" id="PS51192"/>
    </source>
</evidence>
<protein>
    <submittedName>
        <fullName evidence="8">ATP-dependent RNA helicase HrpA</fullName>
        <ecNumber evidence="8">3.6.4.13</ecNumber>
    </submittedName>
</protein>
<dbReference type="FunFam" id="1.20.120.1080:FF:000005">
    <property type="entry name" value="ATP-dependent helicase HrpA"/>
    <property type="match status" value="1"/>
</dbReference>
<keyword evidence="2 8" id="KW-0378">Hydrolase</keyword>
<evidence type="ECO:0000256" key="2">
    <source>
        <dbReference type="ARBA" id="ARBA00022801"/>
    </source>
</evidence>
<dbReference type="NCBIfam" id="TIGR01967">
    <property type="entry name" value="DEAH_box_HrpA"/>
    <property type="match status" value="1"/>
</dbReference>
<dbReference type="InterPro" id="IPR011545">
    <property type="entry name" value="DEAD/DEAH_box_helicase_dom"/>
</dbReference>
<sequence length="1238" mass="139733">MVVPAHRPRHAARHRAHDPRRRRLRRVRPLRRRHRPAVRMGAMKLEFDPALPIAARHDEIRNALRDHQVVVIAGETGSGKTTQLPKIAAELGRTKIAHTQPRRIAARSVAARIAQECDVELGAEVGYAVRFDDRSGADTVIRLVTDGLLLTELQHDRRLERYDTIIIDEAHERSLSIDFLLGYLRELLPRRPELKVIVTSATIDVDRFADLFATPERPVPIIEVSGRTYPVEVRYRPLDRDDDVIDGIVSAVRELPRDGDVLVFLPGERDIRDTAEVLEGQSLGDVVPLYGRLAAHEQQRVFQTGPRRRIVLATNVAETSITVPGIRYVVDPGLARISRFSARLKVQRLPIERISQASAAQRAGRCGRVADGICIRLYDEEDFESRPEFTDPEIQRTNLASVILQMAALDLGDIRDFGFLDSPDHRAVADGLALLRELDALAPRLDGTDRLTKIGRTMSRLPLDPRHARMVLAADRLGVLPEVLVIVAGLSIQDVRERPLDKQQAADTQHARFTQPDSDFLSLLKLWDYLQERRDELSHSKFRRMCHDEFLHYLRVREWADVNSQLRRTARELGLKPGKVRKEPDADAIHRALLHGLLSHVGLRDAETRDYLGARGARFSIFPGSGLARKPPRWLMAGELVETSRLFARDNARIDPVWVEQAAGHLLKHQYSEPRWSARRGAAVATQRSTLYGLPVVVDRTVMLAQHDAPLARELFIRHALVGGEWRTHHRFWQRNQDRLAKIEELEERVRTRGIRVEDETLVDFYAERIPADIVSVRHFDAWWKKQPDKRILDFTDELFRADVDADAFPTSWTSQSEDFDAVLDVSYRFDPQAADDGITITVPVDDLLTVDGAEFDWGVPGRRLELVTELIRGLPKSERRRFAPAAQSAERVLPTLDTSRDLRTELGRALEVEPSLIDLTALPAHLRPTFRVVDGTKELAAGKDLDALRRDLEPRLRRDLQQRARQEERTGIKDWDFGTLEPSITAGQVTGFPAIVDEGSSVALRVLRTKTEQRVATIRGIARLIALSTGSPVGTVGRTLSLQDKLLLATSPQGDAAAVIEESWLAALDHLVVQHGGPVRDEEAYRRLRDLVRADAVPLTERIVRQVIGALQALGDLDPGKDEAGEDVRVQISWLVHPGFIRDMGAEQVGRLAVYLRAAAKRLTSTKDPAPVWELEARFHEQTRDLRPWQRLAPPVQRVRWMLEELRVSIFAQELRAVGPISAQRVAKALDALASQL</sequence>
<dbReference type="InterPro" id="IPR007502">
    <property type="entry name" value="Helicase-assoc_dom"/>
</dbReference>
<dbReference type="SMART" id="SM00382">
    <property type="entry name" value="AAA"/>
    <property type="match status" value="1"/>
</dbReference>
<dbReference type="SMART" id="SM00490">
    <property type="entry name" value="HELICc"/>
    <property type="match status" value="1"/>
</dbReference>
<dbReference type="InterPro" id="IPR048333">
    <property type="entry name" value="HA2_WH"/>
</dbReference>